<dbReference type="Proteomes" id="UP000749311">
    <property type="component" value="Unassembled WGS sequence"/>
</dbReference>
<proteinExistence type="predicted"/>
<comment type="caution">
    <text evidence="2">The sequence shown here is derived from an EMBL/GenBank/DDBJ whole genome shotgun (WGS) entry which is preliminary data.</text>
</comment>
<feature type="transmembrane region" description="Helical" evidence="1">
    <location>
        <begin position="53"/>
        <end position="70"/>
    </location>
</feature>
<keyword evidence="3" id="KW-1185">Reference proteome</keyword>
<organism evidence="2 3">
    <name type="scientific">Brooklawnia cerclae</name>
    <dbReference type="NCBI Taxonomy" id="349934"/>
    <lineage>
        <taxon>Bacteria</taxon>
        <taxon>Bacillati</taxon>
        <taxon>Actinomycetota</taxon>
        <taxon>Actinomycetes</taxon>
        <taxon>Propionibacteriales</taxon>
        <taxon>Propionibacteriaceae</taxon>
        <taxon>Brooklawnia</taxon>
    </lineage>
</organism>
<dbReference type="RefSeq" id="WP_208390493.1">
    <property type="nucleotide sequence ID" value="NZ_BAAAOO010000011.1"/>
</dbReference>
<keyword evidence="1" id="KW-0812">Transmembrane</keyword>
<gene>
    <name evidence="2" type="ORF">FB473_001735</name>
</gene>
<dbReference type="PANTHER" id="PTHR34853">
    <property type="match status" value="1"/>
</dbReference>
<feature type="transmembrane region" description="Helical" evidence="1">
    <location>
        <begin position="138"/>
        <end position="157"/>
    </location>
</feature>
<dbReference type="InterPro" id="IPR005152">
    <property type="entry name" value="Lipase_secreted"/>
</dbReference>
<reference evidence="2 3" key="1">
    <citation type="submission" date="2020-02" db="EMBL/GenBank/DDBJ databases">
        <title>Sequencing the genomes of 1000 actinobacteria strains.</title>
        <authorList>
            <person name="Klenk H.-P."/>
        </authorList>
    </citation>
    <scope>NUCLEOTIDE SEQUENCE [LARGE SCALE GENOMIC DNA]</scope>
    <source>
        <strain evidence="2 3">DSM 19609</strain>
    </source>
</reference>
<dbReference type="Pfam" id="PF03729">
    <property type="entry name" value="DUF308"/>
    <property type="match status" value="2"/>
</dbReference>
<sequence>MDTSSHPGRTGINRLTGFLPRVSRWLPWWASALIGIGAVVLGVLLIVRPLSSVTVLTIYIGLSCVAAGVASLSSDAARSRQLAAGVLGAGWIVLGVAVLAGLGRAIGLLPTVIAVALIVSGLVRGFEVRRAPTLDARIATGLFGLTDIVFGVVALAWPDITLLVVAVLFGARTIAFGLAQVWQAVRRGRDARHLDATGTGRAESAVATRWRRLGRTTAALAMVLVSVAALVVSGRLTSGSPAVDDFYEAPDQVPSEPGRLLRSEPFTREVPDGARAWRILYTTTRDDDTPALASAIVLVPESGSSHPVIAWAHGTTGYTPNCAPSVLDEPFTSGALLFPDEVVEEGWALVATDYIGMGTEGPQPYLVGQGEGRSVLDAVRAARELTEASLGDQTVVWGHSQGGHAALWTGQIQPSYAPDVPLLGVAAMAPAANLIGLTGHLADLTGGSVLASLVAQAYVDAYPDVTMEQYVIASARPLVREMAMRCWSEPGMSVSVLDALSISGDRPIFASDPLSGPLGDRLRENTPAGGIDVPLLLAQGESDPLIAIDLQDEFVESLCSAGQQVDYRTYPGLDHMGLVGRDSPLVTQLFEWTRSRLSGDPEITNTCDA</sequence>
<dbReference type="Gene3D" id="3.40.50.1820">
    <property type="entry name" value="alpha/beta hydrolase"/>
    <property type="match status" value="1"/>
</dbReference>
<dbReference type="InterPro" id="IPR029058">
    <property type="entry name" value="AB_hydrolase_fold"/>
</dbReference>
<keyword evidence="1" id="KW-0472">Membrane</keyword>
<dbReference type="EMBL" id="JAAMOZ010000001">
    <property type="protein sequence ID" value="NIH57090.1"/>
    <property type="molecule type" value="Genomic_DNA"/>
</dbReference>
<name>A0ABX0SJ55_9ACTN</name>
<evidence type="ECO:0000256" key="1">
    <source>
        <dbReference type="SAM" id="Phobius"/>
    </source>
</evidence>
<feature type="transmembrane region" description="Helical" evidence="1">
    <location>
        <begin position="218"/>
        <end position="236"/>
    </location>
</feature>
<evidence type="ECO:0000313" key="2">
    <source>
        <dbReference type="EMBL" id="NIH57090.1"/>
    </source>
</evidence>
<protein>
    <submittedName>
        <fullName evidence="2">Uncharacterized membrane protein HdeD (DUF308 family)/acetyl esterase/lipase</fullName>
    </submittedName>
</protein>
<feature type="transmembrane region" description="Helical" evidence="1">
    <location>
        <begin position="25"/>
        <end position="47"/>
    </location>
</feature>
<feature type="transmembrane region" description="Helical" evidence="1">
    <location>
        <begin position="163"/>
        <end position="182"/>
    </location>
</feature>
<dbReference type="Gene3D" id="1.10.260.130">
    <property type="match status" value="1"/>
</dbReference>
<keyword evidence="1" id="KW-1133">Transmembrane helix</keyword>
<evidence type="ECO:0000313" key="3">
    <source>
        <dbReference type="Proteomes" id="UP000749311"/>
    </source>
</evidence>
<dbReference type="Pfam" id="PF03583">
    <property type="entry name" value="LIP"/>
    <property type="match status" value="1"/>
</dbReference>
<accession>A0ABX0SJ55</accession>
<dbReference type="InterPro" id="IPR005325">
    <property type="entry name" value="DUF308_memb"/>
</dbReference>
<dbReference type="SUPFAM" id="SSF53474">
    <property type="entry name" value="alpha/beta-Hydrolases"/>
    <property type="match status" value="1"/>
</dbReference>
<feature type="transmembrane region" description="Helical" evidence="1">
    <location>
        <begin position="82"/>
        <end position="102"/>
    </location>
</feature>
<feature type="transmembrane region" description="Helical" evidence="1">
    <location>
        <begin position="108"/>
        <end position="126"/>
    </location>
</feature>
<dbReference type="PANTHER" id="PTHR34853:SF1">
    <property type="entry name" value="LIPASE 5"/>
    <property type="match status" value="1"/>
</dbReference>